<dbReference type="AlphaFoldDB" id="A0A810D0B4"/>
<reference evidence="1" key="2">
    <citation type="submission" date="2020-05" db="EMBL/GenBank/DDBJ databases">
        <title>Complete genome sequence of Bradyrhizobium diazoefficiens XF3 isolated from soybean nodule.</title>
        <authorList>
            <person name="Noda R."/>
            <person name="Kakizaki K."/>
            <person name="Minamisawa K."/>
        </authorList>
    </citation>
    <scope>NUCLEOTIDE SEQUENCE</scope>
    <source>
        <strain evidence="1">XF3</strain>
    </source>
</reference>
<proteinExistence type="predicted"/>
<evidence type="ECO:0000313" key="1">
    <source>
        <dbReference type="EMBL" id="BCE42339.1"/>
    </source>
</evidence>
<evidence type="ECO:0000313" key="2">
    <source>
        <dbReference type="EMBL" id="BCE59893.1"/>
    </source>
</evidence>
<evidence type="ECO:0000313" key="4">
    <source>
        <dbReference type="EMBL" id="BCE94652.1"/>
    </source>
</evidence>
<evidence type="ECO:0000313" key="3">
    <source>
        <dbReference type="EMBL" id="BCE77265.1"/>
    </source>
</evidence>
<protein>
    <submittedName>
        <fullName evidence="4">Uncharacterized protein</fullName>
    </submittedName>
</protein>
<name>A0A810D0B4_9BRAD</name>
<accession>A0A810D0B4</accession>
<reference evidence="2" key="3">
    <citation type="submission" date="2020-05" db="EMBL/GenBank/DDBJ databases">
        <title>Complete genome sequence of Bradyrhizobium diazoefficiens XF5 isolated from soybean nodule.</title>
        <authorList>
            <person name="Noda R."/>
            <person name="Kakizaki K."/>
            <person name="Minamisawa K."/>
        </authorList>
    </citation>
    <scope>NUCLEOTIDE SEQUENCE</scope>
    <source>
        <strain evidence="2">XF5</strain>
    </source>
</reference>
<reference evidence="4" key="1">
    <citation type="submission" date="2020-05" db="EMBL/GenBank/DDBJ databases">
        <title>Complete genome sequence of Bradyrhizobium diazoefficiens XF10 isolated from soybean nodule.</title>
        <authorList>
            <person name="Noda R."/>
            <person name="Kakizaki K."/>
            <person name="Minamisawa K."/>
        </authorList>
    </citation>
    <scope>NUCLEOTIDE SEQUENCE</scope>
    <source>
        <strain evidence="4">XF10</strain>
    </source>
</reference>
<reference evidence="3" key="4">
    <citation type="submission" date="2020-05" db="EMBL/GenBank/DDBJ databases">
        <title>Complete genome sequence of Bradyrhizobium diazoefficiens XF8 isolated from soybean nodule.</title>
        <authorList>
            <person name="Noda R."/>
            <person name="Kakizaki K."/>
            <person name="Minamisawa K."/>
        </authorList>
    </citation>
    <scope>NUCLEOTIDE SEQUENCE</scope>
    <source>
        <strain evidence="3">XF8</strain>
    </source>
</reference>
<gene>
    <name evidence="4" type="ORF">XF10B_74500</name>
    <name evidence="1" type="ORF">XF3B_73700</name>
    <name evidence="2" type="ORF">XF5B_74050</name>
    <name evidence="3" type="ORF">XF8B_73760</name>
</gene>
<organism evidence="4">
    <name type="scientific">Bradyrhizobium diazoefficiens</name>
    <dbReference type="NCBI Taxonomy" id="1355477"/>
    <lineage>
        <taxon>Bacteria</taxon>
        <taxon>Pseudomonadati</taxon>
        <taxon>Pseudomonadota</taxon>
        <taxon>Alphaproteobacteria</taxon>
        <taxon>Hyphomicrobiales</taxon>
        <taxon>Nitrobacteraceae</taxon>
        <taxon>Bradyrhizobium</taxon>
    </lineage>
</organism>
<dbReference type="EMBL" id="AP023097">
    <property type="protein sequence ID" value="BCE77265.1"/>
    <property type="molecule type" value="Genomic_DNA"/>
</dbReference>
<dbReference type="EMBL" id="AP023093">
    <property type="protein sequence ID" value="BCE42339.1"/>
    <property type="molecule type" value="Genomic_DNA"/>
</dbReference>
<dbReference type="EMBL" id="AP023099">
    <property type="protein sequence ID" value="BCE94652.1"/>
    <property type="molecule type" value="Genomic_DNA"/>
</dbReference>
<dbReference type="EMBL" id="AP023095">
    <property type="protein sequence ID" value="BCE59893.1"/>
    <property type="molecule type" value="Genomic_DNA"/>
</dbReference>
<sequence>MITSARASDAEAAISVTISERREMVHEEHFMACPFDLKDVSRGRCGSGRRRVALPEDSSDLDVV</sequence>